<keyword evidence="8" id="KW-1185">Reference proteome</keyword>
<dbReference type="Pfam" id="PF01979">
    <property type="entry name" value="Amidohydro_1"/>
    <property type="match status" value="1"/>
</dbReference>
<dbReference type="Pfam" id="PF22039">
    <property type="entry name" value="HUTI_composite_bact"/>
    <property type="match status" value="1"/>
</dbReference>
<protein>
    <submittedName>
        <fullName evidence="7">Amidohydrolase family protein</fullName>
    </submittedName>
</protein>
<evidence type="ECO:0000256" key="3">
    <source>
        <dbReference type="ARBA" id="ARBA00022801"/>
    </source>
</evidence>
<feature type="domain" description="Aminodeoxyfutalosine deaminase/Imidazolonepropionase-like composite" evidence="6">
    <location>
        <begin position="33"/>
        <end position="56"/>
    </location>
</feature>
<reference evidence="7 8" key="1">
    <citation type="submission" date="2019-11" db="EMBL/GenBank/DDBJ databases">
        <title>Novel species isolated from a subtropical stream in China.</title>
        <authorList>
            <person name="Lu H."/>
        </authorList>
    </citation>
    <scope>NUCLEOTIDE SEQUENCE [LARGE SCALE GENOMIC DNA]</scope>
    <source>
        <strain evidence="7 8">FT92W</strain>
    </source>
</reference>
<dbReference type="Gene3D" id="3.20.20.140">
    <property type="entry name" value="Metal-dependent hydrolases"/>
    <property type="match status" value="1"/>
</dbReference>
<organism evidence="7 8">
    <name type="scientific">Pseudoduganella rivuli</name>
    <dbReference type="NCBI Taxonomy" id="2666085"/>
    <lineage>
        <taxon>Bacteria</taxon>
        <taxon>Pseudomonadati</taxon>
        <taxon>Pseudomonadota</taxon>
        <taxon>Betaproteobacteria</taxon>
        <taxon>Burkholderiales</taxon>
        <taxon>Oxalobacteraceae</taxon>
        <taxon>Telluria group</taxon>
        <taxon>Pseudoduganella</taxon>
    </lineage>
</organism>
<dbReference type="Proteomes" id="UP000446768">
    <property type="component" value="Unassembled WGS sequence"/>
</dbReference>
<proteinExistence type="inferred from homology"/>
<dbReference type="InterPro" id="IPR006680">
    <property type="entry name" value="Amidohydro-rel"/>
</dbReference>
<feature type="domain" description="Amidohydrolase-related" evidence="5">
    <location>
        <begin position="67"/>
        <end position="418"/>
    </location>
</feature>
<dbReference type="EMBL" id="WKJJ01000005">
    <property type="protein sequence ID" value="MRV72034.1"/>
    <property type="molecule type" value="Genomic_DNA"/>
</dbReference>
<comment type="caution">
    <text evidence="7">The sequence shown here is derived from an EMBL/GenBank/DDBJ whole genome shotgun (WGS) entry which is preliminary data.</text>
</comment>
<comment type="similarity">
    <text evidence="1">Belongs to the metallo-dependent hydrolases superfamily. ATZ/TRZ family.</text>
</comment>
<accession>A0A7X2ILC9</accession>
<dbReference type="InterPro" id="IPR032466">
    <property type="entry name" value="Metal_Hydrolase"/>
</dbReference>
<dbReference type="InterPro" id="IPR050287">
    <property type="entry name" value="MTA/SAH_deaminase"/>
</dbReference>
<evidence type="ECO:0000259" key="5">
    <source>
        <dbReference type="Pfam" id="PF01979"/>
    </source>
</evidence>
<dbReference type="PANTHER" id="PTHR43794:SF11">
    <property type="entry name" value="AMIDOHYDROLASE-RELATED DOMAIN-CONTAINING PROTEIN"/>
    <property type="match status" value="1"/>
</dbReference>
<evidence type="ECO:0000259" key="6">
    <source>
        <dbReference type="Pfam" id="PF22039"/>
    </source>
</evidence>
<dbReference type="GO" id="GO:0046872">
    <property type="term" value="F:metal ion binding"/>
    <property type="evidence" value="ECO:0007669"/>
    <property type="project" value="UniProtKB-KW"/>
</dbReference>
<dbReference type="GO" id="GO:0016810">
    <property type="term" value="F:hydrolase activity, acting on carbon-nitrogen (but not peptide) bonds"/>
    <property type="evidence" value="ECO:0007669"/>
    <property type="project" value="InterPro"/>
</dbReference>
<dbReference type="SUPFAM" id="SSF51556">
    <property type="entry name" value="Metallo-dependent hydrolases"/>
    <property type="match status" value="1"/>
</dbReference>
<keyword evidence="3 7" id="KW-0378">Hydrolase</keyword>
<keyword evidence="4" id="KW-0862">Zinc</keyword>
<dbReference type="Gene3D" id="2.30.40.10">
    <property type="entry name" value="Urease, subunit C, domain 1"/>
    <property type="match status" value="1"/>
</dbReference>
<evidence type="ECO:0000256" key="4">
    <source>
        <dbReference type="ARBA" id="ARBA00022833"/>
    </source>
</evidence>
<evidence type="ECO:0000256" key="1">
    <source>
        <dbReference type="ARBA" id="ARBA00006745"/>
    </source>
</evidence>
<dbReference type="InterPro" id="IPR054418">
    <property type="entry name" value="MQNX/HUTI_composite_N"/>
</dbReference>
<sequence>MNHAFTAADLANPRQLLMPQWLLLKDGPVAGHAVLVEHGKFAAVGPAAALRELYPDLPALDLPHTLLMPGFVDSHHHLTQAFGKSLVFGEPSEIFRRIWVPLEGQLDQRHLYLSSKLAALEALRGGFTTVADAGTRSDASVDAIARATTEAGVRCVLGLICNDVNGAATVAEPGAIADRAARHLALWDSHRLVHPSLAVSIPEAATDAMLQRVSRMCAEAGRVFQTHANEHLVAVERSLVQRKLRPIEHLHRVGALGPQALLAHATLVTPGELKMLADTGTAVSYNPVASAWKGNAVAPAQLMATFGIRVGLGTDGTRSDGFRLLDYAEAAQRFAFGIAAGDASCGGGAAWLDHATYGGADVLGLGQMTGEIAAGKEADFLLVDLDVPEMQPSWDLSWELVRLANRDQIQAVFVAGKLRLWQGWPVDWDARALMREVGDAARAAVAAAPIQKIHEFSSAPGAQS</sequence>
<keyword evidence="2" id="KW-0479">Metal-binding</keyword>
<dbReference type="SUPFAM" id="SSF51338">
    <property type="entry name" value="Composite domain of metallo-dependent hydrolases"/>
    <property type="match status" value="2"/>
</dbReference>
<dbReference type="InterPro" id="IPR011059">
    <property type="entry name" value="Metal-dep_hydrolase_composite"/>
</dbReference>
<gene>
    <name evidence="7" type="ORF">GJ700_09945</name>
</gene>
<name>A0A7X2ILC9_9BURK</name>
<dbReference type="PANTHER" id="PTHR43794">
    <property type="entry name" value="AMINOHYDROLASE SSNA-RELATED"/>
    <property type="match status" value="1"/>
</dbReference>
<dbReference type="RefSeq" id="WP_154373175.1">
    <property type="nucleotide sequence ID" value="NZ_WKJJ01000005.1"/>
</dbReference>
<evidence type="ECO:0000313" key="7">
    <source>
        <dbReference type="EMBL" id="MRV72034.1"/>
    </source>
</evidence>
<evidence type="ECO:0000313" key="8">
    <source>
        <dbReference type="Proteomes" id="UP000446768"/>
    </source>
</evidence>
<dbReference type="AlphaFoldDB" id="A0A7X2ILC9"/>
<evidence type="ECO:0000256" key="2">
    <source>
        <dbReference type="ARBA" id="ARBA00022723"/>
    </source>
</evidence>